<dbReference type="InterPro" id="IPR002083">
    <property type="entry name" value="MATH/TRAF_dom"/>
</dbReference>
<dbReference type="SUPFAM" id="SSF49599">
    <property type="entry name" value="TRAF domain-like"/>
    <property type="match status" value="1"/>
</dbReference>
<gene>
    <name evidence="2" type="ORF">HPB48_016392</name>
</gene>
<dbReference type="SMART" id="SM00061">
    <property type="entry name" value="MATH"/>
    <property type="match status" value="1"/>
</dbReference>
<dbReference type="AlphaFoldDB" id="A0A9J6FCV5"/>
<dbReference type="OrthoDB" id="6418792at2759"/>
<name>A0A9J6FCV5_HAELO</name>
<dbReference type="Gene3D" id="2.60.210.10">
    <property type="entry name" value="Apoptosis, Tumor Necrosis Factor Receptor Associated Protein 2, Chain A"/>
    <property type="match status" value="1"/>
</dbReference>
<dbReference type="PANTHER" id="PTHR26379">
    <property type="entry name" value="BTB/POZ AND MATH DOMAIN-CONTAINING PROTEIN 1"/>
    <property type="match status" value="1"/>
</dbReference>
<comment type="caution">
    <text evidence="2">The sequence shown here is derived from an EMBL/GenBank/DDBJ whole genome shotgun (WGS) entry which is preliminary data.</text>
</comment>
<protein>
    <recommendedName>
        <fullName evidence="1">MATH domain-containing protein</fullName>
    </recommendedName>
</protein>
<dbReference type="Proteomes" id="UP000821853">
    <property type="component" value="Chromosome 10"/>
</dbReference>
<evidence type="ECO:0000313" key="2">
    <source>
        <dbReference type="EMBL" id="KAH9364054.1"/>
    </source>
</evidence>
<dbReference type="PANTHER" id="PTHR26379:SF187">
    <property type="entry name" value="OS07G0655300 PROTEIN"/>
    <property type="match status" value="1"/>
</dbReference>
<dbReference type="Pfam" id="PF22486">
    <property type="entry name" value="MATH_2"/>
    <property type="match status" value="1"/>
</dbReference>
<dbReference type="InterPro" id="IPR008974">
    <property type="entry name" value="TRAF-like"/>
</dbReference>
<dbReference type="EMBL" id="JABSTR010000002">
    <property type="protein sequence ID" value="KAH9364054.1"/>
    <property type="molecule type" value="Genomic_DNA"/>
</dbReference>
<evidence type="ECO:0000313" key="3">
    <source>
        <dbReference type="Proteomes" id="UP000821853"/>
    </source>
</evidence>
<dbReference type="OMA" id="YSSGFER"/>
<keyword evidence="3" id="KW-1185">Reference proteome</keyword>
<proteinExistence type="predicted"/>
<accession>A0A9J6FCV5</accession>
<feature type="domain" description="MATH" evidence="1">
    <location>
        <begin position="1"/>
        <end position="117"/>
    </location>
</feature>
<dbReference type="InterPro" id="IPR045005">
    <property type="entry name" value="BPM1-6"/>
</dbReference>
<dbReference type="VEuPathDB" id="VectorBase:HLOH_062438"/>
<organism evidence="2 3">
    <name type="scientific">Haemaphysalis longicornis</name>
    <name type="common">Bush tick</name>
    <dbReference type="NCBI Taxonomy" id="44386"/>
    <lineage>
        <taxon>Eukaryota</taxon>
        <taxon>Metazoa</taxon>
        <taxon>Ecdysozoa</taxon>
        <taxon>Arthropoda</taxon>
        <taxon>Chelicerata</taxon>
        <taxon>Arachnida</taxon>
        <taxon>Acari</taxon>
        <taxon>Parasitiformes</taxon>
        <taxon>Ixodida</taxon>
        <taxon>Ixodoidea</taxon>
        <taxon>Ixodidae</taxon>
        <taxon>Haemaphysalinae</taxon>
        <taxon>Haemaphysalis</taxon>
    </lineage>
</organism>
<evidence type="ECO:0000259" key="1">
    <source>
        <dbReference type="PROSITE" id="PS50144"/>
    </source>
</evidence>
<dbReference type="GO" id="GO:0016567">
    <property type="term" value="P:protein ubiquitination"/>
    <property type="evidence" value="ECO:0007669"/>
    <property type="project" value="InterPro"/>
</dbReference>
<sequence>MRREETGQEIESPTFSTAAPGDMKWCLQLYPNGLNGQMKGYLSLYLWCVSSYFNPVPVEYEFAVLDERGHKFSVKRCFERISQGYSSGFERFVDRDCLLKSTDRLLPNDKLTIYCEGLAFVGSENISSPNKAVAVNVPDCDLSQSLRHLLVSRRFSDVIFSVQGERDSRSQNCIGCP</sequence>
<reference evidence="2 3" key="1">
    <citation type="journal article" date="2020" name="Cell">
        <title>Large-Scale Comparative Analyses of Tick Genomes Elucidate Their Genetic Diversity and Vector Capacities.</title>
        <authorList>
            <consortium name="Tick Genome and Microbiome Consortium (TIGMIC)"/>
            <person name="Jia N."/>
            <person name="Wang J."/>
            <person name="Shi W."/>
            <person name="Du L."/>
            <person name="Sun Y."/>
            <person name="Zhan W."/>
            <person name="Jiang J.F."/>
            <person name="Wang Q."/>
            <person name="Zhang B."/>
            <person name="Ji P."/>
            <person name="Bell-Sakyi L."/>
            <person name="Cui X.M."/>
            <person name="Yuan T.T."/>
            <person name="Jiang B.G."/>
            <person name="Yang W.F."/>
            <person name="Lam T.T."/>
            <person name="Chang Q.C."/>
            <person name="Ding S.J."/>
            <person name="Wang X.J."/>
            <person name="Zhu J.G."/>
            <person name="Ruan X.D."/>
            <person name="Zhao L."/>
            <person name="Wei J.T."/>
            <person name="Ye R.Z."/>
            <person name="Que T.C."/>
            <person name="Du C.H."/>
            <person name="Zhou Y.H."/>
            <person name="Cheng J.X."/>
            <person name="Dai P.F."/>
            <person name="Guo W.B."/>
            <person name="Han X.H."/>
            <person name="Huang E.J."/>
            <person name="Li L.F."/>
            <person name="Wei W."/>
            <person name="Gao Y.C."/>
            <person name="Liu J.Z."/>
            <person name="Shao H.Z."/>
            <person name="Wang X."/>
            <person name="Wang C.C."/>
            <person name="Yang T.C."/>
            <person name="Huo Q.B."/>
            <person name="Li W."/>
            <person name="Chen H.Y."/>
            <person name="Chen S.E."/>
            <person name="Zhou L.G."/>
            <person name="Ni X.B."/>
            <person name="Tian J.H."/>
            <person name="Sheng Y."/>
            <person name="Liu T."/>
            <person name="Pan Y.S."/>
            <person name="Xia L.Y."/>
            <person name="Li J."/>
            <person name="Zhao F."/>
            <person name="Cao W.C."/>
        </authorList>
    </citation>
    <scope>NUCLEOTIDE SEQUENCE [LARGE SCALE GENOMIC DNA]</scope>
    <source>
        <strain evidence="2">HaeL-2018</strain>
    </source>
</reference>
<dbReference type="PROSITE" id="PS50144">
    <property type="entry name" value="MATH"/>
    <property type="match status" value="1"/>
</dbReference>